<keyword evidence="1" id="KW-0808">Transferase</keyword>
<evidence type="ECO:0000256" key="1">
    <source>
        <dbReference type="ARBA" id="ARBA00022679"/>
    </source>
</evidence>
<gene>
    <name evidence="6" type="ORF">ACI2L5_23550</name>
</gene>
<dbReference type="CDD" id="cd16917">
    <property type="entry name" value="HATPase_UhpB-NarQ-NarX-like"/>
    <property type="match status" value="1"/>
</dbReference>
<evidence type="ECO:0000256" key="2">
    <source>
        <dbReference type="ARBA" id="ARBA00022777"/>
    </source>
</evidence>
<reference evidence="6 7" key="1">
    <citation type="submission" date="2024-11" db="EMBL/GenBank/DDBJ databases">
        <title>The Natural Products Discovery Center: Release of the First 8490 Sequenced Strains for Exploring Actinobacteria Biosynthetic Diversity.</title>
        <authorList>
            <person name="Kalkreuter E."/>
            <person name="Kautsar S.A."/>
            <person name="Yang D."/>
            <person name="Bader C.D."/>
            <person name="Teijaro C.N."/>
            <person name="Fluegel L."/>
            <person name="Davis C.M."/>
            <person name="Simpson J.R."/>
            <person name="Lauterbach L."/>
            <person name="Steele A.D."/>
            <person name="Gui C."/>
            <person name="Meng S."/>
            <person name="Li G."/>
            <person name="Viehrig K."/>
            <person name="Ye F."/>
            <person name="Su P."/>
            <person name="Kiefer A.F."/>
            <person name="Nichols A."/>
            <person name="Cepeda A.J."/>
            <person name="Yan W."/>
            <person name="Fan B."/>
            <person name="Jiang Y."/>
            <person name="Adhikari A."/>
            <person name="Zheng C.-J."/>
            <person name="Schuster L."/>
            <person name="Cowan T.M."/>
            <person name="Smanski M.J."/>
            <person name="Chevrette M.G."/>
            <person name="De Carvalho L.P.S."/>
            <person name="Shen B."/>
        </authorList>
    </citation>
    <scope>NUCLEOTIDE SEQUENCE [LARGE SCALE GENOMIC DNA]</scope>
    <source>
        <strain evidence="6 7">NPDC020863</strain>
    </source>
</reference>
<dbReference type="EMBL" id="JBJDQH010000008">
    <property type="protein sequence ID" value="MFK4267888.1"/>
    <property type="molecule type" value="Genomic_DNA"/>
</dbReference>
<dbReference type="InterPro" id="IPR050482">
    <property type="entry name" value="Sensor_HK_TwoCompSys"/>
</dbReference>
<dbReference type="InterPro" id="IPR036890">
    <property type="entry name" value="HATPase_C_sf"/>
</dbReference>
<dbReference type="InterPro" id="IPR011712">
    <property type="entry name" value="Sig_transdc_His_kin_sub3_dim/P"/>
</dbReference>
<keyword evidence="3" id="KW-0902">Two-component regulatory system</keyword>
<dbReference type="Gene3D" id="1.20.5.1930">
    <property type="match status" value="2"/>
</dbReference>
<dbReference type="PANTHER" id="PTHR24421">
    <property type="entry name" value="NITRATE/NITRITE SENSOR PROTEIN NARX-RELATED"/>
    <property type="match status" value="1"/>
</dbReference>
<dbReference type="Proteomes" id="UP001620295">
    <property type="component" value="Unassembled WGS sequence"/>
</dbReference>
<feature type="transmembrane region" description="Helical" evidence="4">
    <location>
        <begin position="390"/>
        <end position="412"/>
    </location>
</feature>
<dbReference type="PANTHER" id="PTHR24421:SF63">
    <property type="entry name" value="SENSOR HISTIDINE KINASE DESK"/>
    <property type="match status" value="1"/>
</dbReference>
<keyword evidence="4" id="KW-0812">Transmembrane</keyword>
<keyword evidence="7" id="KW-1185">Reference proteome</keyword>
<accession>A0ABW8LPQ7</accession>
<feature type="transmembrane region" description="Helical" evidence="4">
    <location>
        <begin position="109"/>
        <end position="127"/>
    </location>
</feature>
<feature type="domain" description="Signal transduction histidine kinase subgroup 3 dimerisation and phosphoacceptor" evidence="5">
    <location>
        <begin position="498"/>
        <end position="556"/>
    </location>
</feature>
<feature type="domain" description="Signal transduction histidine kinase subgroup 3 dimerisation and phosphoacceptor" evidence="5">
    <location>
        <begin position="148"/>
        <end position="209"/>
    </location>
</feature>
<organism evidence="6 7">
    <name type="scientific">Streptomyces milbemycinicus</name>
    <dbReference type="NCBI Taxonomy" id="476552"/>
    <lineage>
        <taxon>Bacteria</taxon>
        <taxon>Bacillati</taxon>
        <taxon>Actinomycetota</taxon>
        <taxon>Actinomycetes</taxon>
        <taxon>Kitasatosporales</taxon>
        <taxon>Streptomycetaceae</taxon>
        <taxon>Streptomyces</taxon>
    </lineage>
</organism>
<evidence type="ECO:0000313" key="7">
    <source>
        <dbReference type="Proteomes" id="UP001620295"/>
    </source>
</evidence>
<dbReference type="GO" id="GO:0016301">
    <property type="term" value="F:kinase activity"/>
    <property type="evidence" value="ECO:0007669"/>
    <property type="project" value="UniProtKB-KW"/>
</dbReference>
<sequence>MSGPARAVTVVVLAAFATVFLVGGSFLAPVVFGLQLLRLFHVPPVPRRWHPGWPLLLAAQGAACYAAVYTTGASVGILGFLGGSLLLTPVWPLAVPVAVGAMLRGPVDSAISMVLMSLVIYGLTRLTERADELHAARLSLTAAAVAEERLRIAGELSDGLGRGLAEITTGVRAALAKPERAERLLADVTRSARDCLADARRSAASYRSMSLAPEVTAARAMLTAAGVPVEVRTGHTEPLGPAGALLAGVLRAAVTDTVRQGAATDCLIETAAERGRIRLRVVSDGARTADDEGLGDLPDRIADAGGTLTTGLTREGRQVVEATLPDVPRPREPADDRHARTLSFTLLITVLVGFSLKALLMVPGGQVLPAAACLAVVIALQVRSVRGRHMVALAVMALFTYLPILAFGRVWLGVAGFLAGPLLLAFRRAVAWPLVGAVTASIALIGPRLGMPLAMTVNYTVSTVVTGLVVYGLLRLDQIVNELKEAQRRLARSAVVEERLRAARDLHDLLGHSLAGMLLTCELARRLPPEQARTQLTNVLAMAERGEADLRAASGGVGSMSLTAEAASVRSVLTAAGVSAEVSLAVRGARDGLGGVDSLGGVGGVGGVGGLGAEAETALSAVLREAVTNVLRHSDARSCTISTASEDGGVRLVVRNDGARGTGGRPGSSGIGNLTTRLAALDGTLTVGASGDGWFELAAWVPYEGGLVGGLS</sequence>
<comment type="caution">
    <text evidence="6">The sequence shown here is derived from an EMBL/GenBank/DDBJ whole genome shotgun (WGS) entry which is preliminary data.</text>
</comment>
<name>A0ABW8LPQ7_9ACTN</name>
<dbReference type="RefSeq" id="WP_404747063.1">
    <property type="nucleotide sequence ID" value="NZ_JBJDQH010000008.1"/>
</dbReference>
<feature type="transmembrane region" description="Helical" evidence="4">
    <location>
        <begin position="77"/>
        <end position="103"/>
    </location>
</feature>
<evidence type="ECO:0000259" key="5">
    <source>
        <dbReference type="Pfam" id="PF07730"/>
    </source>
</evidence>
<dbReference type="Pfam" id="PF07730">
    <property type="entry name" value="HisKA_3"/>
    <property type="match status" value="2"/>
</dbReference>
<feature type="transmembrane region" description="Helical" evidence="4">
    <location>
        <begin position="457"/>
        <end position="474"/>
    </location>
</feature>
<proteinExistence type="predicted"/>
<feature type="transmembrane region" description="Helical" evidence="4">
    <location>
        <begin position="341"/>
        <end position="360"/>
    </location>
</feature>
<keyword evidence="4" id="KW-0472">Membrane</keyword>
<feature type="transmembrane region" description="Helical" evidence="4">
    <location>
        <begin position="52"/>
        <end position="70"/>
    </location>
</feature>
<dbReference type="Gene3D" id="3.30.565.10">
    <property type="entry name" value="Histidine kinase-like ATPase, C-terminal domain"/>
    <property type="match status" value="2"/>
</dbReference>
<feature type="transmembrane region" description="Helical" evidence="4">
    <location>
        <begin position="366"/>
        <end position="383"/>
    </location>
</feature>
<keyword evidence="2 6" id="KW-0418">Kinase</keyword>
<feature type="transmembrane region" description="Helical" evidence="4">
    <location>
        <begin position="424"/>
        <end position="445"/>
    </location>
</feature>
<evidence type="ECO:0000313" key="6">
    <source>
        <dbReference type="EMBL" id="MFK4267888.1"/>
    </source>
</evidence>
<evidence type="ECO:0000256" key="4">
    <source>
        <dbReference type="SAM" id="Phobius"/>
    </source>
</evidence>
<protein>
    <submittedName>
        <fullName evidence="6">Sensor histidine kinase</fullName>
    </submittedName>
</protein>
<keyword evidence="4" id="KW-1133">Transmembrane helix</keyword>
<dbReference type="SUPFAM" id="SSF55874">
    <property type="entry name" value="ATPase domain of HSP90 chaperone/DNA topoisomerase II/histidine kinase"/>
    <property type="match status" value="1"/>
</dbReference>
<feature type="transmembrane region" description="Helical" evidence="4">
    <location>
        <begin position="7"/>
        <end position="32"/>
    </location>
</feature>
<evidence type="ECO:0000256" key="3">
    <source>
        <dbReference type="ARBA" id="ARBA00023012"/>
    </source>
</evidence>